<dbReference type="OrthoDB" id="4516319at2"/>
<reference evidence="1 2" key="1">
    <citation type="submission" date="2018-08" db="EMBL/GenBank/DDBJ databases">
        <title>Sequencing the genomes of 1000 actinobacteria strains.</title>
        <authorList>
            <person name="Klenk H.-P."/>
        </authorList>
    </citation>
    <scope>NUCLEOTIDE SEQUENCE [LARGE SCALE GENOMIC DNA]</scope>
    <source>
        <strain evidence="1 2">DSM 44099</strain>
    </source>
</reference>
<evidence type="ECO:0000313" key="1">
    <source>
        <dbReference type="EMBL" id="REF99902.1"/>
    </source>
</evidence>
<sequence length="349" mass="36932">MVSARVARHNAVAGALAGLGDDDLAALVGAAPVTGAGIGGGSSVLDVAGAKVFVKRIPLTDLERQPGNLRSTANHFDLPARCQWGVGSPGFGAWRELAAHEMTTGWVLEGRSAAFPLLHHWRVLPGATPPIDEHADIPATVAFWGGSAAVGRRLRARAAASASVVLFLEHLPSNLDDWLRRQLAAGPDAVVAACTMVHDALATDIAFLNANGLLHFDAHFANVLTDGRRLYITDFGLATSPSFRLSPGEREFLARNAGYDRAYTVTQLVNWIVTHGAGVPTPERGGPAERNDYVRACAAGADPAGLQAPLATIVRRHAPVATIINDFLWQLFGESRATPYPAERLALCD</sequence>
<comment type="caution">
    <text evidence="1">The sequence shown here is derived from an EMBL/GenBank/DDBJ whole genome shotgun (WGS) entry which is preliminary data.</text>
</comment>
<gene>
    <name evidence="1" type="ORF">DFJ67_5946</name>
</gene>
<dbReference type="AlphaFoldDB" id="A0A3D9ZTW3"/>
<protein>
    <recommendedName>
        <fullName evidence="3">Protein kinase domain-containing protein</fullName>
    </recommendedName>
</protein>
<accession>A0A3D9ZTW3</accession>
<dbReference type="Gene3D" id="1.10.510.10">
    <property type="entry name" value="Transferase(Phosphotransferase) domain 1"/>
    <property type="match status" value="1"/>
</dbReference>
<evidence type="ECO:0000313" key="2">
    <source>
        <dbReference type="Proteomes" id="UP000256913"/>
    </source>
</evidence>
<keyword evidence="2" id="KW-1185">Reference proteome</keyword>
<name>A0A3D9ZTW3_9ACTN</name>
<dbReference type="InterPro" id="IPR011009">
    <property type="entry name" value="Kinase-like_dom_sf"/>
</dbReference>
<organism evidence="1 2">
    <name type="scientific">Asanoa ferruginea</name>
    <dbReference type="NCBI Taxonomy" id="53367"/>
    <lineage>
        <taxon>Bacteria</taxon>
        <taxon>Bacillati</taxon>
        <taxon>Actinomycetota</taxon>
        <taxon>Actinomycetes</taxon>
        <taxon>Micromonosporales</taxon>
        <taxon>Micromonosporaceae</taxon>
        <taxon>Asanoa</taxon>
    </lineage>
</organism>
<dbReference type="SUPFAM" id="SSF56112">
    <property type="entry name" value="Protein kinase-like (PK-like)"/>
    <property type="match status" value="1"/>
</dbReference>
<evidence type="ECO:0008006" key="3">
    <source>
        <dbReference type="Google" id="ProtNLM"/>
    </source>
</evidence>
<proteinExistence type="predicted"/>
<dbReference type="Proteomes" id="UP000256913">
    <property type="component" value="Unassembled WGS sequence"/>
</dbReference>
<dbReference type="EMBL" id="QUMQ01000001">
    <property type="protein sequence ID" value="REF99902.1"/>
    <property type="molecule type" value="Genomic_DNA"/>
</dbReference>